<comment type="subcellular location">
    <subcellularLocation>
        <location evidence="9">Cell membrane</location>
    </subcellularLocation>
</comment>
<evidence type="ECO:0000256" key="2">
    <source>
        <dbReference type="ARBA" id="ARBA00012621"/>
    </source>
</evidence>
<evidence type="ECO:0000256" key="5">
    <source>
        <dbReference type="ARBA" id="ARBA00031445"/>
    </source>
</evidence>
<keyword evidence="12" id="KW-1185">Reference proteome</keyword>
<comment type="function">
    <text evidence="9">Involved in lipopolysaccharide (LPS) biosynthesis. Catalyzes the transfer of 3-deoxy-D-manno-octulosonate (Kdo) residue(s) from CMP-Kdo to lipid IV(A), the tetraacyldisaccharide-1,4'-bisphosphate precursor of lipid A.</text>
</comment>
<dbReference type="Proteomes" id="UP000317178">
    <property type="component" value="Chromosome"/>
</dbReference>
<dbReference type="UniPathway" id="UPA00958"/>
<protein>
    <recommendedName>
        <fullName evidence="3 9">3-deoxy-D-manno-octulosonic acid transferase</fullName>
        <shortName evidence="9">Kdo transferase</shortName>
        <ecNumber evidence="2 9">2.4.99.12</ecNumber>
    </recommendedName>
    <alternativeName>
        <fullName evidence="5 9">Lipid IV(A) 3-deoxy-D-manno-octulosonic acid transferase</fullName>
    </alternativeName>
</protein>
<name>A0A518CTI0_9PLAN</name>
<dbReference type="KEGG" id="plon:Pla110_42830"/>
<feature type="site" description="Transition state stabilizer" evidence="8">
    <location>
        <position position="132"/>
    </location>
</feature>
<dbReference type="OrthoDB" id="9789797at2"/>
<dbReference type="EMBL" id="CP036281">
    <property type="protein sequence ID" value="QDU82525.1"/>
    <property type="molecule type" value="Genomic_DNA"/>
</dbReference>
<feature type="active site" description="Proton acceptor" evidence="7">
    <location>
        <position position="63"/>
    </location>
</feature>
<evidence type="ECO:0000313" key="11">
    <source>
        <dbReference type="EMBL" id="QDU82525.1"/>
    </source>
</evidence>
<organism evidence="11 12">
    <name type="scientific">Polystyrenella longa</name>
    <dbReference type="NCBI Taxonomy" id="2528007"/>
    <lineage>
        <taxon>Bacteria</taxon>
        <taxon>Pseudomonadati</taxon>
        <taxon>Planctomycetota</taxon>
        <taxon>Planctomycetia</taxon>
        <taxon>Planctomycetales</taxon>
        <taxon>Planctomycetaceae</taxon>
        <taxon>Polystyrenella</taxon>
    </lineage>
</organism>
<comment type="similarity">
    <text evidence="9">Belongs to the glycosyltransferase group 1 family.</text>
</comment>
<dbReference type="SUPFAM" id="SSF53756">
    <property type="entry name" value="UDP-Glycosyltransferase/glycogen phosphorylase"/>
    <property type="match status" value="1"/>
</dbReference>
<dbReference type="InterPro" id="IPR039901">
    <property type="entry name" value="Kdotransferase"/>
</dbReference>
<dbReference type="GO" id="GO:0005886">
    <property type="term" value="C:plasma membrane"/>
    <property type="evidence" value="ECO:0007669"/>
    <property type="project" value="UniProtKB-SubCell"/>
</dbReference>
<dbReference type="AlphaFoldDB" id="A0A518CTI0"/>
<comment type="catalytic activity">
    <reaction evidence="6 9">
        <text>lipid IVA (E. coli) + CMP-3-deoxy-beta-D-manno-octulosonate = alpha-Kdo-(2-&gt;6)-lipid IVA (E. coli) + CMP + H(+)</text>
        <dbReference type="Rhea" id="RHEA:28066"/>
        <dbReference type="ChEBI" id="CHEBI:15378"/>
        <dbReference type="ChEBI" id="CHEBI:58603"/>
        <dbReference type="ChEBI" id="CHEBI:60364"/>
        <dbReference type="ChEBI" id="CHEBI:60377"/>
        <dbReference type="ChEBI" id="CHEBI:85987"/>
        <dbReference type="EC" id="2.4.99.12"/>
    </reaction>
</comment>
<evidence type="ECO:0000256" key="1">
    <source>
        <dbReference type="ARBA" id="ARBA00004713"/>
    </source>
</evidence>
<keyword evidence="9" id="KW-0448">Lipopolysaccharide biosynthesis</keyword>
<gene>
    <name evidence="11" type="primary">waaA_2</name>
    <name evidence="11" type="ORF">Pla110_42830</name>
</gene>
<dbReference type="Gene3D" id="3.40.50.2000">
    <property type="entry name" value="Glycogen Phosphorylase B"/>
    <property type="match status" value="1"/>
</dbReference>
<dbReference type="PANTHER" id="PTHR42755">
    <property type="entry name" value="3-DEOXY-MANNO-OCTULOSONATE CYTIDYLYLTRANSFERASE"/>
    <property type="match status" value="1"/>
</dbReference>
<sequence length="432" mass="49288">MNSLRNTVYLALACYYLPHWLFRLWREPDFRSVVWQKMFWRKQVKPPSSNSQCVWLHGASVGEITLLKPLVHRLVSNTDFAIMVTTYTSEGYQVAKGMFADNVAVHYLPFDFSWTMRAFFRLVSPRLVVLSELELWPNLLDEARRRRLPVHVANSRMNHLDYKSYKRVMFFLRKPLRAISWWGVQASTDAERIRSLIPDRSEIICVTGNMKYDSASFNACAGSKHEISREAWGYSTNDLLLIAGSTHAPEEAILIESLRELRQHCPSLYLILAPRKPLRACDIAQIAEDKGVSHRLSQSAYDCRKHQPAEVMIVNSVGLLKELWAIGDFAFVGGSLQTNHGGQNMLEPTAAGLPTCFGPNVFNFAAIVKDLIENDVACMVRCERELYLLLKQWIDTPEEANMLGRRARSFVQSQIGATDITYANILDAVRRS</sequence>
<dbReference type="Pfam" id="PF04413">
    <property type="entry name" value="Glycos_transf_N"/>
    <property type="match status" value="1"/>
</dbReference>
<evidence type="ECO:0000256" key="6">
    <source>
        <dbReference type="ARBA" id="ARBA00049183"/>
    </source>
</evidence>
<dbReference type="EC" id="2.4.99.12" evidence="2 9"/>
<dbReference type="GO" id="GO:0009244">
    <property type="term" value="P:lipopolysaccharide core region biosynthetic process"/>
    <property type="evidence" value="ECO:0007669"/>
    <property type="project" value="UniProtKB-UniRule"/>
</dbReference>
<evidence type="ECO:0000313" key="12">
    <source>
        <dbReference type="Proteomes" id="UP000317178"/>
    </source>
</evidence>
<keyword evidence="4 9" id="KW-0808">Transferase</keyword>
<keyword evidence="11" id="KW-0328">Glycosyltransferase</keyword>
<dbReference type="InterPro" id="IPR007507">
    <property type="entry name" value="Glycos_transf_N"/>
</dbReference>
<comment type="pathway">
    <text evidence="1 9">Bacterial outer membrane biogenesis; LPS core biosynthesis.</text>
</comment>
<dbReference type="GO" id="GO:0009245">
    <property type="term" value="P:lipid A biosynthetic process"/>
    <property type="evidence" value="ECO:0007669"/>
    <property type="project" value="TreeGrafter"/>
</dbReference>
<dbReference type="Gene3D" id="3.40.50.11720">
    <property type="entry name" value="3-Deoxy-D-manno-octulosonic-acid transferase, N-terminal domain"/>
    <property type="match status" value="1"/>
</dbReference>
<reference evidence="11 12" key="1">
    <citation type="submission" date="2019-02" db="EMBL/GenBank/DDBJ databases">
        <title>Deep-cultivation of Planctomycetes and their phenomic and genomic characterization uncovers novel biology.</title>
        <authorList>
            <person name="Wiegand S."/>
            <person name="Jogler M."/>
            <person name="Boedeker C."/>
            <person name="Pinto D."/>
            <person name="Vollmers J."/>
            <person name="Rivas-Marin E."/>
            <person name="Kohn T."/>
            <person name="Peeters S.H."/>
            <person name="Heuer A."/>
            <person name="Rast P."/>
            <person name="Oberbeckmann S."/>
            <person name="Bunk B."/>
            <person name="Jeske O."/>
            <person name="Meyerdierks A."/>
            <person name="Storesund J.E."/>
            <person name="Kallscheuer N."/>
            <person name="Luecker S."/>
            <person name="Lage O.M."/>
            <person name="Pohl T."/>
            <person name="Merkel B.J."/>
            <person name="Hornburger P."/>
            <person name="Mueller R.-W."/>
            <person name="Bruemmer F."/>
            <person name="Labrenz M."/>
            <person name="Spormann A.M."/>
            <person name="Op den Camp H."/>
            <person name="Overmann J."/>
            <person name="Amann R."/>
            <person name="Jetten M.S.M."/>
            <person name="Mascher T."/>
            <person name="Medema M.H."/>
            <person name="Devos D.P."/>
            <person name="Kaster A.-K."/>
            <person name="Ovreas L."/>
            <person name="Rohde M."/>
            <person name="Galperin M.Y."/>
            <person name="Jogler C."/>
        </authorList>
    </citation>
    <scope>NUCLEOTIDE SEQUENCE [LARGE SCALE GENOMIC DNA]</scope>
    <source>
        <strain evidence="11 12">Pla110</strain>
    </source>
</reference>
<evidence type="ECO:0000256" key="7">
    <source>
        <dbReference type="PIRSR" id="PIRSR639901-1"/>
    </source>
</evidence>
<keyword evidence="9" id="KW-0472">Membrane</keyword>
<dbReference type="InterPro" id="IPR038107">
    <property type="entry name" value="Glycos_transf_N_sf"/>
</dbReference>
<evidence type="ECO:0000259" key="10">
    <source>
        <dbReference type="Pfam" id="PF04413"/>
    </source>
</evidence>
<feature type="domain" description="3-deoxy-D-manno-octulosonic-acid transferase N-terminal" evidence="10">
    <location>
        <begin position="43"/>
        <end position="213"/>
    </location>
</feature>
<evidence type="ECO:0000256" key="3">
    <source>
        <dbReference type="ARBA" id="ARBA00019077"/>
    </source>
</evidence>
<evidence type="ECO:0000256" key="9">
    <source>
        <dbReference type="RuleBase" id="RU365103"/>
    </source>
</evidence>
<accession>A0A518CTI0</accession>
<evidence type="ECO:0000256" key="4">
    <source>
        <dbReference type="ARBA" id="ARBA00022679"/>
    </source>
</evidence>
<proteinExistence type="inferred from homology"/>
<dbReference type="PANTHER" id="PTHR42755:SF1">
    <property type="entry name" value="3-DEOXY-D-MANNO-OCTULOSONIC ACID TRANSFERASE, MITOCHONDRIAL-RELATED"/>
    <property type="match status" value="1"/>
</dbReference>
<feature type="site" description="Transition state stabilizer" evidence="8">
    <location>
        <position position="211"/>
    </location>
</feature>
<dbReference type="GO" id="GO:0043842">
    <property type="term" value="F:Kdo transferase activity"/>
    <property type="evidence" value="ECO:0007669"/>
    <property type="project" value="UniProtKB-EC"/>
</dbReference>
<evidence type="ECO:0000256" key="8">
    <source>
        <dbReference type="PIRSR" id="PIRSR639901-2"/>
    </source>
</evidence>
<keyword evidence="9" id="KW-1003">Cell membrane</keyword>